<dbReference type="Pfam" id="PF01494">
    <property type="entry name" value="FAD_binding_3"/>
    <property type="match status" value="1"/>
</dbReference>
<evidence type="ECO:0000256" key="2">
    <source>
        <dbReference type="ARBA" id="ARBA00022630"/>
    </source>
</evidence>
<dbReference type="RefSeq" id="WP_387417563.1">
    <property type="nucleotide sequence ID" value="NZ_JBIASD010000045.1"/>
</dbReference>
<gene>
    <name evidence="6" type="ORF">ACFYXI_37925</name>
</gene>
<dbReference type="PRINTS" id="PR00420">
    <property type="entry name" value="RNGMNOXGNASE"/>
</dbReference>
<dbReference type="InterPro" id="IPR050641">
    <property type="entry name" value="RIFMO-like"/>
</dbReference>
<comment type="cofactor">
    <cofactor evidence="1">
        <name>FAD</name>
        <dbReference type="ChEBI" id="CHEBI:57692"/>
    </cofactor>
</comment>
<dbReference type="PANTHER" id="PTHR43004:SF19">
    <property type="entry name" value="BINDING MONOOXYGENASE, PUTATIVE (JCVI)-RELATED"/>
    <property type="match status" value="1"/>
</dbReference>
<accession>A0ABW6T287</accession>
<dbReference type="Gene3D" id="3.30.9.10">
    <property type="entry name" value="D-Amino Acid Oxidase, subunit A, domain 2"/>
    <property type="match status" value="1"/>
</dbReference>
<dbReference type="Pfam" id="PF21274">
    <property type="entry name" value="Rng_hyd_C"/>
    <property type="match status" value="1"/>
</dbReference>
<dbReference type="InterPro" id="IPR036188">
    <property type="entry name" value="FAD/NAD-bd_sf"/>
</dbReference>
<feature type="domain" description="FAD-binding" evidence="5">
    <location>
        <begin position="6"/>
        <end position="359"/>
    </location>
</feature>
<evidence type="ECO:0000313" key="7">
    <source>
        <dbReference type="Proteomes" id="UP001602013"/>
    </source>
</evidence>
<evidence type="ECO:0000256" key="4">
    <source>
        <dbReference type="SAM" id="MobiDB-lite"/>
    </source>
</evidence>
<keyword evidence="2" id="KW-0285">Flavoprotein</keyword>
<evidence type="ECO:0000259" key="5">
    <source>
        <dbReference type="Pfam" id="PF01494"/>
    </source>
</evidence>
<feature type="compositionally biased region" description="Low complexity" evidence="4">
    <location>
        <begin position="86"/>
        <end position="103"/>
    </location>
</feature>
<keyword evidence="6" id="KW-0560">Oxidoreductase</keyword>
<protein>
    <submittedName>
        <fullName evidence="6">FAD-dependent monooxygenase</fullName>
    </submittedName>
</protein>
<dbReference type="Gene3D" id="3.40.30.120">
    <property type="match status" value="1"/>
</dbReference>
<dbReference type="GO" id="GO:0004497">
    <property type="term" value="F:monooxygenase activity"/>
    <property type="evidence" value="ECO:0007669"/>
    <property type="project" value="UniProtKB-KW"/>
</dbReference>
<dbReference type="InterPro" id="IPR002938">
    <property type="entry name" value="FAD-bd"/>
</dbReference>
<sequence length="562" mass="58757">MPETQVPVLIVGGGTVGLTTALFLAHHGVPALVVESQAGPSIHPRATGLGPRTMEILRQAGLQEAVNAVAVDMTAGALGKISATTLASASSSMPPRGGPTRTGSGAGQASPGVIRGVCPQHRLDSVLLPAARERGATVRYSARLRSLRQDADSVTAVLDGHENVRADYLVAADGVRSDVRTALGVGTSGPGALGDPKVNILFRADLSPYTHGRSFATCDITNPDSPGMLMTVDGAKEWIFHVGYTPDAGQTAEDFTPERCRDLIRAAVGDPSLDVEVLSTLPWRPRGLLADRFRAGRVFLVGDAAHVVPPLGAFGLNTGVADAHNLAWKLAAVLAGHAGPALLDSYEAERRPTAAFALEQALRRLADPWLHWEDGPRAVAAREAAGVVNAPVVHLGYRYDSVAVIDPRPEPPSTENVELALDGAPGSRLPHVWVEQDGRRISTLDLVRSRFTLLTGSGGDLWTRAAREAADRLGVELAVCTIAPGAAITDPEGRWPGSAGIAEDGALLVRPDQFVAWRAPALPAAPADDLTRVLTQVLARDGRTVAGGAKGTAEPDPRAARP</sequence>
<keyword evidence="6" id="KW-0503">Monooxygenase</keyword>
<comment type="caution">
    <text evidence="6">The sequence shown here is derived from an EMBL/GenBank/DDBJ whole genome shotgun (WGS) entry which is preliminary data.</text>
</comment>
<proteinExistence type="predicted"/>
<feature type="region of interest" description="Disordered" evidence="4">
    <location>
        <begin position="86"/>
        <end position="111"/>
    </location>
</feature>
<keyword evidence="7" id="KW-1185">Reference proteome</keyword>
<dbReference type="SUPFAM" id="SSF51905">
    <property type="entry name" value="FAD/NAD(P)-binding domain"/>
    <property type="match status" value="1"/>
</dbReference>
<dbReference type="Gene3D" id="3.50.50.60">
    <property type="entry name" value="FAD/NAD(P)-binding domain"/>
    <property type="match status" value="1"/>
</dbReference>
<dbReference type="Proteomes" id="UP001602013">
    <property type="component" value="Unassembled WGS sequence"/>
</dbReference>
<dbReference type="PANTHER" id="PTHR43004">
    <property type="entry name" value="TRK SYSTEM POTASSIUM UPTAKE PROTEIN"/>
    <property type="match status" value="1"/>
</dbReference>
<evidence type="ECO:0000256" key="3">
    <source>
        <dbReference type="ARBA" id="ARBA00022827"/>
    </source>
</evidence>
<dbReference type="EMBL" id="JBIASD010000045">
    <property type="protein sequence ID" value="MFF3671379.1"/>
    <property type="molecule type" value="Genomic_DNA"/>
</dbReference>
<name>A0ABW6T287_9ACTN</name>
<evidence type="ECO:0000256" key="1">
    <source>
        <dbReference type="ARBA" id="ARBA00001974"/>
    </source>
</evidence>
<reference evidence="6 7" key="1">
    <citation type="submission" date="2024-10" db="EMBL/GenBank/DDBJ databases">
        <title>The Natural Products Discovery Center: Release of the First 8490 Sequenced Strains for Exploring Actinobacteria Biosynthetic Diversity.</title>
        <authorList>
            <person name="Kalkreuter E."/>
            <person name="Kautsar S.A."/>
            <person name="Yang D."/>
            <person name="Bader C.D."/>
            <person name="Teijaro C.N."/>
            <person name="Fluegel L."/>
            <person name="Davis C.M."/>
            <person name="Simpson J.R."/>
            <person name="Lauterbach L."/>
            <person name="Steele A.D."/>
            <person name="Gui C."/>
            <person name="Meng S."/>
            <person name="Li G."/>
            <person name="Viehrig K."/>
            <person name="Ye F."/>
            <person name="Su P."/>
            <person name="Kiefer A.F."/>
            <person name="Nichols A."/>
            <person name="Cepeda A.J."/>
            <person name="Yan W."/>
            <person name="Fan B."/>
            <person name="Jiang Y."/>
            <person name="Adhikari A."/>
            <person name="Zheng C.-J."/>
            <person name="Schuster L."/>
            <person name="Cowan T.M."/>
            <person name="Smanski M.J."/>
            <person name="Chevrette M.G."/>
            <person name="De Carvalho L.P.S."/>
            <person name="Shen B."/>
        </authorList>
    </citation>
    <scope>NUCLEOTIDE SEQUENCE [LARGE SCALE GENOMIC DNA]</scope>
    <source>
        <strain evidence="6 7">NPDC002173</strain>
    </source>
</reference>
<evidence type="ECO:0000313" key="6">
    <source>
        <dbReference type="EMBL" id="MFF3671379.1"/>
    </source>
</evidence>
<keyword evidence="3" id="KW-0274">FAD</keyword>
<organism evidence="6 7">
    <name type="scientific">Microtetraspora malaysiensis</name>
    <dbReference type="NCBI Taxonomy" id="161358"/>
    <lineage>
        <taxon>Bacteria</taxon>
        <taxon>Bacillati</taxon>
        <taxon>Actinomycetota</taxon>
        <taxon>Actinomycetes</taxon>
        <taxon>Streptosporangiales</taxon>
        <taxon>Streptosporangiaceae</taxon>
        <taxon>Microtetraspora</taxon>
    </lineage>
</organism>